<dbReference type="InterPro" id="IPR001036">
    <property type="entry name" value="Acrflvin-R"/>
</dbReference>
<dbReference type="GO" id="GO:0042910">
    <property type="term" value="F:xenobiotic transmembrane transporter activity"/>
    <property type="evidence" value="ECO:0007669"/>
    <property type="project" value="TreeGrafter"/>
</dbReference>
<feature type="non-terminal residue" evidence="2">
    <location>
        <position position="676"/>
    </location>
</feature>
<feature type="transmembrane region" description="Helical" evidence="1">
    <location>
        <begin position="367"/>
        <end position="387"/>
    </location>
</feature>
<feature type="transmembrane region" description="Helical" evidence="1">
    <location>
        <begin position="547"/>
        <end position="565"/>
    </location>
</feature>
<name>A0A3B1DEM7_9ZZZZ</name>
<dbReference type="PRINTS" id="PR00702">
    <property type="entry name" value="ACRIFLAVINRP"/>
</dbReference>
<dbReference type="Gene3D" id="3.30.2090.10">
    <property type="entry name" value="Multidrug efflux transporter AcrB TolC docking domain, DN and DC subdomains"/>
    <property type="match status" value="1"/>
</dbReference>
<keyword evidence="1" id="KW-1133">Transmembrane helix</keyword>
<feature type="transmembrane region" description="Helical" evidence="1">
    <location>
        <begin position="518"/>
        <end position="535"/>
    </location>
</feature>
<feature type="transmembrane region" description="Helical" evidence="1">
    <location>
        <begin position="338"/>
        <end position="360"/>
    </location>
</feature>
<dbReference type="Gene3D" id="3.30.70.1320">
    <property type="entry name" value="Multidrug efflux transporter AcrB pore domain like"/>
    <property type="match status" value="1"/>
</dbReference>
<accession>A0A3B1DEM7</accession>
<evidence type="ECO:0000313" key="2">
    <source>
        <dbReference type="EMBL" id="VAX40789.1"/>
    </source>
</evidence>
<dbReference type="InterPro" id="IPR027463">
    <property type="entry name" value="AcrB_DN_DC_subdom"/>
</dbReference>
<dbReference type="AlphaFoldDB" id="A0A3B1DEM7"/>
<dbReference type="SUPFAM" id="SSF82693">
    <property type="entry name" value="Multidrug efflux transporter AcrB pore domain, PN1, PN2, PC1 and PC2 subdomains"/>
    <property type="match status" value="2"/>
</dbReference>
<evidence type="ECO:0000256" key="1">
    <source>
        <dbReference type="SAM" id="Phobius"/>
    </source>
</evidence>
<dbReference type="SUPFAM" id="SSF82714">
    <property type="entry name" value="Multidrug efflux transporter AcrB TolC docking domain, DN and DC subdomains"/>
    <property type="match status" value="1"/>
</dbReference>
<dbReference type="SUPFAM" id="SSF82866">
    <property type="entry name" value="Multidrug efflux transporter AcrB transmembrane domain"/>
    <property type="match status" value="1"/>
</dbReference>
<dbReference type="Gene3D" id="3.30.70.1430">
    <property type="entry name" value="Multidrug efflux transporter AcrB pore domain"/>
    <property type="match status" value="1"/>
</dbReference>
<feature type="transmembrane region" description="Helical" evidence="1">
    <location>
        <begin position="443"/>
        <end position="467"/>
    </location>
</feature>
<keyword evidence="1" id="KW-0812">Transmembrane</keyword>
<dbReference type="Pfam" id="PF00873">
    <property type="entry name" value="ACR_tran"/>
    <property type="match status" value="1"/>
</dbReference>
<protein>
    <submittedName>
        <fullName evidence="2">Cobalt-zinc-cadmium resistance protein CzcA Cation efflux system protein CusA</fullName>
    </submittedName>
</protein>
<dbReference type="Gene3D" id="1.20.1640.10">
    <property type="entry name" value="Multidrug efflux transporter AcrB transmembrane domain"/>
    <property type="match status" value="1"/>
</dbReference>
<feature type="transmembrane region" description="Helical" evidence="1">
    <location>
        <begin position="598"/>
        <end position="618"/>
    </location>
</feature>
<keyword evidence="1" id="KW-0472">Membrane</keyword>
<dbReference type="EMBL" id="UOGL01000482">
    <property type="protein sequence ID" value="VAX40789.1"/>
    <property type="molecule type" value="Genomic_DNA"/>
</dbReference>
<dbReference type="PANTHER" id="PTHR32063">
    <property type="match status" value="1"/>
</dbReference>
<sequence length="676" mass="74193">MLRTIINFCTREKILVLLLTAVVIGFGIYSYDQVPVDAIPDVGENQVIVFTAWPGRSPKDVQDQVTYPLSVALLAVPGAESVRGKSMFGYSFVQVTFKDDVEFYWARSRVSEQLGTAASQLPNGVVPTLGPDATGLGQVYYYTLEPAPGMSLADLRSMQDFVIKYELQAVEGVSEVASVGGYIRQYQIEIDPDKLRFQNIPLDKVIAAIKASNMDVGAKTVESSGMEYIIRGKGFLGSDQDPKKTVTDIEKTVVVSRNGIPVRIRDLGQVQMGPDFRRGAIDLNGSEAVGGVVVMRYGENPRKVIERIKEKIASIEPGLKGVKIKGIYDRTGLIKETIGTLSTALTEEVLITMAVILLFLLHVRASIIVASTLPIAVLMAFTAMNVFGVDANLMSLAGIAIAIGTMVDMGIIVSENIYQHLADWEAKGALGGQEQRLKVIQEAAYEVAPAVMTAVSTTVISFLPVFFLTGRDYKLFAPLAWTKSFSLVASLIVAVLLVPLLSRLLLKESKMPKWLSHSGSFMFGLILAATCYFVWGHRVSAMWDIHLNLLTGMTFLLGAGCGILLSREKLRPIEANPVSRLINWVYEPTLRLFLRYKLAFLMMPTFIFLLGLGAWVGLPTLLKPVENTTKNLGADLNKVPGYVDFKHSFTGLESDDWIALDEGSWFYMPTLYPAVS</sequence>
<dbReference type="PANTHER" id="PTHR32063:SF19">
    <property type="entry name" value="CATION EFFLUX SYSTEM PROTEIN CUSA"/>
    <property type="match status" value="1"/>
</dbReference>
<feature type="transmembrane region" description="Helical" evidence="1">
    <location>
        <begin position="393"/>
        <end position="413"/>
    </location>
</feature>
<reference evidence="2" key="1">
    <citation type="submission" date="2018-06" db="EMBL/GenBank/DDBJ databases">
        <authorList>
            <person name="Zhirakovskaya E."/>
        </authorList>
    </citation>
    <scope>NUCLEOTIDE SEQUENCE</scope>
</reference>
<feature type="transmembrane region" description="Helical" evidence="1">
    <location>
        <begin position="487"/>
        <end position="506"/>
    </location>
</feature>
<organism evidence="2">
    <name type="scientific">hydrothermal vent metagenome</name>
    <dbReference type="NCBI Taxonomy" id="652676"/>
    <lineage>
        <taxon>unclassified sequences</taxon>
        <taxon>metagenomes</taxon>
        <taxon>ecological metagenomes</taxon>
    </lineage>
</organism>
<gene>
    <name evidence="2" type="ORF">MNBD_PLANCTO02-835</name>
</gene>
<proteinExistence type="predicted"/>
<dbReference type="GO" id="GO:0005886">
    <property type="term" value="C:plasma membrane"/>
    <property type="evidence" value="ECO:0007669"/>
    <property type="project" value="TreeGrafter"/>
</dbReference>
<feature type="transmembrane region" description="Helical" evidence="1">
    <location>
        <begin position="12"/>
        <end position="31"/>
    </location>
</feature>